<dbReference type="GeneID" id="37201338"/>
<protein>
    <submittedName>
        <fullName evidence="1">Uncharacterized protein</fullName>
    </submittedName>
</protein>
<accession>A0A395HWQ9</accession>
<dbReference type="AlphaFoldDB" id="A0A395HWQ9"/>
<evidence type="ECO:0000313" key="2">
    <source>
        <dbReference type="Proteomes" id="UP000248961"/>
    </source>
</evidence>
<dbReference type="RefSeq" id="XP_025551007.1">
    <property type="nucleotide sequence ID" value="XM_025697049.1"/>
</dbReference>
<proteinExistence type="predicted"/>
<dbReference type="EMBL" id="KZ824286">
    <property type="protein sequence ID" value="RAL11853.1"/>
    <property type="molecule type" value="Genomic_DNA"/>
</dbReference>
<gene>
    <name evidence="1" type="ORF">BO97DRAFT_425153</name>
</gene>
<organism evidence="1 2">
    <name type="scientific">Aspergillus homomorphus (strain CBS 101889)</name>
    <dbReference type="NCBI Taxonomy" id="1450537"/>
    <lineage>
        <taxon>Eukaryota</taxon>
        <taxon>Fungi</taxon>
        <taxon>Dikarya</taxon>
        <taxon>Ascomycota</taxon>
        <taxon>Pezizomycotina</taxon>
        <taxon>Eurotiomycetes</taxon>
        <taxon>Eurotiomycetidae</taxon>
        <taxon>Eurotiales</taxon>
        <taxon>Aspergillaceae</taxon>
        <taxon>Aspergillus</taxon>
        <taxon>Aspergillus subgen. Circumdati</taxon>
    </lineage>
</organism>
<dbReference type="OrthoDB" id="10333426at2759"/>
<reference evidence="1 2" key="1">
    <citation type="submission" date="2018-02" db="EMBL/GenBank/DDBJ databases">
        <title>The genomes of Aspergillus section Nigri reveals drivers in fungal speciation.</title>
        <authorList>
            <consortium name="DOE Joint Genome Institute"/>
            <person name="Vesth T.C."/>
            <person name="Nybo J."/>
            <person name="Theobald S."/>
            <person name="Brandl J."/>
            <person name="Frisvad J.C."/>
            <person name="Nielsen K.F."/>
            <person name="Lyhne E.K."/>
            <person name="Kogle M.E."/>
            <person name="Kuo A."/>
            <person name="Riley R."/>
            <person name="Clum A."/>
            <person name="Nolan M."/>
            <person name="Lipzen A."/>
            <person name="Salamov A."/>
            <person name="Henrissat B."/>
            <person name="Wiebenga A."/>
            <person name="De vries R.P."/>
            <person name="Grigoriev I.V."/>
            <person name="Mortensen U.H."/>
            <person name="Andersen M.R."/>
            <person name="Baker S.E."/>
        </authorList>
    </citation>
    <scope>NUCLEOTIDE SEQUENCE [LARGE SCALE GENOMIC DNA]</scope>
    <source>
        <strain evidence="1 2">CBS 101889</strain>
    </source>
</reference>
<name>A0A395HWQ9_ASPHC</name>
<sequence>MSNSTEEKVMQTEHLPTIPEMHLFGEGEHAHGEPRARPDEAVVTAFLEKQNRATIFWDGHHIVQYWLPLDPNASRRERARWVFSLLRGHKPPARGHIQLLFKCGDTEHTVEWPAEEAHAYHAQFSRWHGYQTVKKPLLIPWWKHTHFRSWESRRDRPLDFACCPLVSPIQR</sequence>
<dbReference type="Proteomes" id="UP000248961">
    <property type="component" value="Unassembled WGS sequence"/>
</dbReference>
<keyword evidence="2" id="KW-1185">Reference proteome</keyword>
<evidence type="ECO:0000313" key="1">
    <source>
        <dbReference type="EMBL" id="RAL11853.1"/>
    </source>
</evidence>
<dbReference type="VEuPathDB" id="FungiDB:BO97DRAFT_425153"/>